<protein>
    <submittedName>
        <fullName evidence="1">Unannotated protein</fullName>
    </submittedName>
</protein>
<name>A0A6J6EAJ1_9ZZZZ</name>
<dbReference type="AlphaFoldDB" id="A0A6J6EAJ1"/>
<sequence>MGLEQEFDGVVPVQGWFVECSHTNVKRRIRHGKPGKFSRDGCAQFECRPLTHRGQGRAEVLDFKGIRARKNGEFVNALGVSVECEQPRAPRVGEREHFVERGAEAAHEVRELGAAVLHCIEAAFSVDFDVGKSAREVSRNLSELGAELNQRLTNLGQHRINRRDPLDLSTCILDRADGVGRIVIARNCGVRGGNRDAKVFDVRHALSELLQFDVFADLRRNRFDVGEGCTQIIRFALAPVAFRGQFGKLGCVLLPAAKRLLVFGEGSRQRGAGVTVERFALLGCRTQSNLVALSVHSDECVGQRLQNASGCRSPPDDRTR</sequence>
<evidence type="ECO:0000313" key="1">
    <source>
        <dbReference type="EMBL" id="CAB4572259.1"/>
    </source>
</evidence>
<gene>
    <name evidence="1" type="ORF">UFOPK1591_01367</name>
</gene>
<reference evidence="1" key="1">
    <citation type="submission" date="2020-05" db="EMBL/GenBank/DDBJ databases">
        <authorList>
            <person name="Chiriac C."/>
            <person name="Salcher M."/>
            <person name="Ghai R."/>
            <person name="Kavagutti S V."/>
        </authorList>
    </citation>
    <scope>NUCLEOTIDE SEQUENCE</scope>
</reference>
<organism evidence="1">
    <name type="scientific">freshwater metagenome</name>
    <dbReference type="NCBI Taxonomy" id="449393"/>
    <lineage>
        <taxon>unclassified sequences</taxon>
        <taxon>metagenomes</taxon>
        <taxon>ecological metagenomes</taxon>
    </lineage>
</organism>
<accession>A0A6J6EAJ1</accession>
<proteinExistence type="predicted"/>
<dbReference type="EMBL" id="CAEZTD010000141">
    <property type="protein sequence ID" value="CAB4572259.1"/>
    <property type="molecule type" value="Genomic_DNA"/>
</dbReference>